<proteinExistence type="inferred from homology"/>
<dbReference type="PANTHER" id="PTHR23354:SF62">
    <property type="entry name" value="MUSTARD, ISOFORM V"/>
    <property type="match status" value="1"/>
</dbReference>
<dbReference type="AlphaFoldDB" id="A0A7S4T7C8"/>
<feature type="compositionally biased region" description="Basic and acidic residues" evidence="5">
    <location>
        <begin position="224"/>
        <end position="244"/>
    </location>
</feature>
<dbReference type="PROSITE" id="PS51886">
    <property type="entry name" value="TLDC"/>
    <property type="match status" value="1"/>
</dbReference>
<feature type="region of interest" description="Disordered" evidence="5">
    <location>
        <begin position="222"/>
        <end position="244"/>
    </location>
</feature>
<dbReference type="EMBL" id="HBNS01060496">
    <property type="protein sequence ID" value="CAE4667541.1"/>
    <property type="molecule type" value="Transcribed_RNA"/>
</dbReference>
<evidence type="ECO:0000256" key="4">
    <source>
        <dbReference type="ARBA" id="ARBA00040604"/>
    </source>
</evidence>
<feature type="region of interest" description="Disordered" evidence="5">
    <location>
        <begin position="131"/>
        <end position="200"/>
    </location>
</feature>
<gene>
    <name evidence="7" type="ORF">DBRI00130_LOCUS43558</name>
</gene>
<keyword evidence="3" id="KW-0496">Mitochondrion</keyword>
<feature type="compositionally biased region" description="Basic and acidic residues" evidence="5">
    <location>
        <begin position="153"/>
        <end position="171"/>
    </location>
</feature>
<dbReference type="Pfam" id="PF07534">
    <property type="entry name" value="TLD"/>
    <property type="match status" value="1"/>
</dbReference>
<evidence type="ECO:0000256" key="2">
    <source>
        <dbReference type="ARBA" id="ARBA00009540"/>
    </source>
</evidence>
<dbReference type="PANTHER" id="PTHR23354">
    <property type="entry name" value="NUCLEOLAR PROTEIN 7/ESTROGEN RECEPTOR COACTIVATOR-RELATED"/>
    <property type="match status" value="1"/>
</dbReference>
<organism evidence="7">
    <name type="scientific">Ditylum brightwellii</name>
    <dbReference type="NCBI Taxonomy" id="49249"/>
    <lineage>
        <taxon>Eukaryota</taxon>
        <taxon>Sar</taxon>
        <taxon>Stramenopiles</taxon>
        <taxon>Ochrophyta</taxon>
        <taxon>Bacillariophyta</taxon>
        <taxon>Mediophyceae</taxon>
        <taxon>Lithodesmiophycidae</taxon>
        <taxon>Lithodesmiales</taxon>
        <taxon>Lithodesmiaceae</taxon>
        <taxon>Ditylum</taxon>
    </lineage>
</organism>
<protein>
    <recommendedName>
        <fullName evidence="4">Oxidation resistance protein 1</fullName>
    </recommendedName>
</protein>
<evidence type="ECO:0000256" key="3">
    <source>
        <dbReference type="ARBA" id="ARBA00023128"/>
    </source>
</evidence>
<name>A0A7S4T7C8_9STRA</name>
<dbReference type="GO" id="GO:0005739">
    <property type="term" value="C:mitochondrion"/>
    <property type="evidence" value="ECO:0007669"/>
    <property type="project" value="UniProtKB-SubCell"/>
</dbReference>
<evidence type="ECO:0000256" key="1">
    <source>
        <dbReference type="ARBA" id="ARBA00004173"/>
    </source>
</evidence>
<evidence type="ECO:0000259" key="6">
    <source>
        <dbReference type="PROSITE" id="PS51886"/>
    </source>
</evidence>
<feature type="domain" description="TLDc" evidence="6">
    <location>
        <begin position="265"/>
        <end position="457"/>
    </location>
</feature>
<evidence type="ECO:0000313" key="7">
    <source>
        <dbReference type="EMBL" id="CAE4667541.1"/>
    </source>
</evidence>
<dbReference type="InterPro" id="IPR006571">
    <property type="entry name" value="TLDc_dom"/>
</dbReference>
<dbReference type="SMART" id="SM00584">
    <property type="entry name" value="TLDc"/>
    <property type="match status" value="1"/>
</dbReference>
<reference evidence="7" key="1">
    <citation type="submission" date="2021-01" db="EMBL/GenBank/DDBJ databases">
        <authorList>
            <person name="Corre E."/>
            <person name="Pelletier E."/>
            <person name="Niang G."/>
            <person name="Scheremetjew M."/>
            <person name="Finn R."/>
            <person name="Kale V."/>
            <person name="Holt S."/>
            <person name="Cochrane G."/>
            <person name="Meng A."/>
            <person name="Brown T."/>
            <person name="Cohen L."/>
        </authorList>
    </citation>
    <scope>NUCLEOTIDE SEQUENCE</scope>
    <source>
        <strain evidence="7">GSO104</strain>
    </source>
</reference>
<accession>A0A7S4T7C8</accession>
<evidence type="ECO:0000256" key="5">
    <source>
        <dbReference type="SAM" id="MobiDB-lite"/>
    </source>
</evidence>
<comment type="similarity">
    <text evidence="2">Belongs to the OXR1 family.</text>
</comment>
<feature type="compositionally biased region" description="Basic and acidic residues" evidence="5">
    <location>
        <begin position="179"/>
        <end position="200"/>
    </location>
</feature>
<sequence length="483" mass="54318">MSSNKVEITGSAYAGEDAGLEISLKREKSRGKKRWILLKNVMRGARRTSLTKPEQDLLGAIDAGKKSSSSEDDEKLMNARKELKEEITLKKQFLTGSEAAFLTSLADADVSSDYLEQTKNVLTKDKLYVTAEEEEDGDGVPLSDPGTAAGANTKEKIEKANKDNFRTELWRSKQCSTSNEEKEYEDTKPEKVEEESRSLFDKKKKTKSPVVFSYFSSMFSTETTTKEEDDKDTQQDQKENEAKSSNEIAFAILGTSVDDEYAKPHVLSPPLMDSLRPHMPYAIQEDNYWLKYSLVRDGSSMEVLLSKVRSSTRTVLAIETMDGEVFGAFTSAPWRRNGNNYYGTGESFLWRLQKPRNTPCETILDQAKLESDVEIFKWSGANRNVQLSNFKRIIVGGGEPEEKTPEDEKKEFSFGLAVNSDLSSGTSGMCVTFQSPALHQTPSDVFEILNLELWTMTPFTNEEEAEKLELGRQFVFDHGMVAH</sequence>
<comment type="subcellular location">
    <subcellularLocation>
        <location evidence="1">Mitochondrion</location>
    </subcellularLocation>
</comment>